<dbReference type="Proteomes" id="UP000785679">
    <property type="component" value="Unassembled WGS sequence"/>
</dbReference>
<accession>A0A8J8NA07</accession>
<proteinExistence type="predicted"/>
<gene>
    <name evidence="1" type="ORF">FGO68_gene1121</name>
</gene>
<evidence type="ECO:0000313" key="2">
    <source>
        <dbReference type="Proteomes" id="UP000785679"/>
    </source>
</evidence>
<dbReference type="EMBL" id="RRYP01030578">
    <property type="protein sequence ID" value="TNV71122.1"/>
    <property type="molecule type" value="Genomic_DNA"/>
</dbReference>
<dbReference type="AlphaFoldDB" id="A0A8J8NA07"/>
<comment type="caution">
    <text evidence="1">The sequence shown here is derived from an EMBL/GenBank/DDBJ whole genome shotgun (WGS) entry which is preliminary data.</text>
</comment>
<name>A0A8J8NA07_HALGN</name>
<protein>
    <submittedName>
        <fullName evidence="1">Uncharacterized protein</fullName>
    </submittedName>
</protein>
<organism evidence="1 2">
    <name type="scientific">Halteria grandinella</name>
    <dbReference type="NCBI Taxonomy" id="5974"/>
    <lineage>
        <taxon>Eukaryota</taxon>
        <taxon>Sar</taxon>
        <taxon>Alveolata</taxon>
        <taxon>Ciliophora</taxon>
        <taxon>Intramacronucleata</taxon>
        <taxon>Spirotrichea</taxon>
        <taxon>Stichotrichia</taxon>
        <taxon>Sporadotrichida</taxon>
        <taxon>Halteriidae</taxon>
        <taxon>Halteria</taxon>
    </lineage>
</organism>
<reference evidence="1" key="1">
    <citation type="submission" date="2019-06" db="EMBL/GenBank/DDBJ databases">
        <authorList>
            <person name="Zheng W."/>
        </authorList>
    </citation>
    <scope>NUCLEOTIDE SEQUENCE</scope>
    <source>
        <strain evidence="1">QDHG01</strain>
    </source>
</reference>
<sequence>MNYCCIRRYGLVCEVQVIFGRRRRRLLRLFPSLPTSRRLFSSRWLFSLFGILCDKTHLLLEEVAFFIKFIYLSKCLGTIKQVELIMKTQNLIPKIKISSTFNLKPLKDSQNLHIPFGSKLLILCIQLSQITHNLEEACLREGCFPRFAK</sequence>
<keyword evidence="2" id="KW-1185">Reference proteome</keyword>
<evidence type="ECO:0000313" key="1">
    <source>
        <dbReference type="EMBL" id="TNV71122.1"/>
    </source>
</evidence>